<feature type="region of interest" description="Disordered" evidence="1">
    <location>
        <begin position="69"/>
        <end position="94"/>
    </location>
</feature>
<keyword evidence="3" id="KW-1185">Reference proteome</keyword>
<protein>
    <submittedName>
        <fullName evidence="2">Uncharacterized protein</fullName>
    </submittedName>
</protein>
<organism evidence="2 3">
    <name type="scientific">Mesorhizobium delmotii</name>
    <dbReference type="NCBI Taxonomy" id="1631247"/>
    <lineage>
        <taxon>Bacteria</taxon>
        <taxon>Pseudomonadati</taxon>
        <taxon>Pseudomonadota</taxon>
        <taxon>Alphaproteobacteria</taxon>
        <taxon>Hyphomicrobiales</taxon>
        <taxon>Phyllobacteriaceae</taxon>
        <taxon>Mesorhizobium</taxon>
    </lineage>
</organism>
<sequence length="94" mass="10156">MVLTVPDDVLQLDCTAGGARQLQIANITAASEVLAARENGEEQKSRRVYFSDRRRSLVPSDAITMDNFGDTQITQRSAPDGHPNIMPPSSTTGP</sequence>
<gene>
    <name evidence="2" type="ORF">BQ8482_130046</name>
</gene>
<dbReference type="Proteomes" id="UP000245698">
    <property type="component" value="Unassembled WGS sequence"/>
</dbReference>
<name>A0A2P9AGB0_9HYPH</name>
<dbReference type="EMBL" id="FUIG01000019">
    <property type="protein sequence ID" value="SJM30147.1"/>
    <property type="molecule type" value="Genomic_DNA"/>
</dbReference>
<proteinExistence type="predicted"/>
<dbReference type="AlphaFoldDB" id="A0A2P9AGB0"/>
<reference evidence="3" key="1">
    <citation type="submission" date="2016-12" db="EMBL/GenBank/DDBJ databases">
        <authorList>
            <person name="Brunel B."/>
        </authorList>
    </citation>
    <scope>NUCLEOTIDE SEQUENCE [LARGE SCALE GENOMIC DNA]</scope>
</reference>
<evidence type="ECO:0000256" key="1">
    <source>
        <dbReference type="SAM" id="MobiDB-lite"/>
    </source>
</evidence>
<accession>A0A2P9AGB0</accession>
<evidence type="ECO:0000313" key="2">
    <source>
        <dbReference type="EMBL" id="SJM30147.1"/>
    </source>
</evidence>
<evidence type="ECO:0000313" key="3">
    <source>
        <dbReference type="Proteomes" id="UP000245698"/>
    </source>
</evidence>